<dbReference type="GO" id="GO:0016539">
    <property type="term" value="P:intein-mediated protein splicing"/>
    <property type="evidence" value="ECO:0007669"/>
    <property type="project" value="InterPro"/>
</dbReference>
<dbReference type="RefSeq" id="WP_090027605.1">
    <property type="nucleotide sequence ID" value="NZ_FOVD01000011.1"/>
</dbReference>
<evidence type="ECO:0000256" key="1">
    <source>
        <dbReference type="SAM" id="SignalP"/>
    </source>
</evidence>
<dbReference type="InterPro" id="IPR030934">
    <property type="entry name" value="Intein_C"/>
</dbReference>
<dbReference type="Proteomes" id="UP000198769">
    <property type="component" value="Unassembled WGS sequence"/>
</dbReference>
<dbReference type="CDD" id="cd00081">
    <property type="entry name" value="Hint"/>
    <property type="match status" value="1"/>
</dbReference>
<keyword evidence="4" id="KW-1185">Reference proteome</keyword>
<sequence length="1353" mass="151380">MKKTSILIYFLMSALFYAQSLTNTENYTYSRTYLEPVTSEQTGAKQMQTVQYFDGLGRNIQNISVKGSPTGKDVVVPVSYDHLGKPSKSYLPLPVDSQNGAYMPNVGENSVNTYYNVSNAFSEVAYENSPLGRIEKNAAPGTEWQLSGGHTQKAEFLSNSANEVKRFKATITWNASSQLNDAGLSFAANDTYTTNGYYNANTLYKSVVKDEDGNESLSFTNSLGQTILVRTINIKETGTIENLDTYYVYDDFGNLSFIIPPKAAVITTDAEIQPVLSSLCYVYLYDKYNRLAEKKLPGKGWEYFVYDKQNRIVAVQDANLQKNEQWLYTKFDSFGRIAFTGINSGGSRNTEQGIAEAYGTNNVTRTSDAFFNREGMDVYYDPNGTYPGVGWVKLLSVNYYDEYPEGTPQRPDQIQNHPVLGSVPSLIISNGLSSKRDIKTFPTASYVKNIENDSWSSAVVWYDQLGRPIGTYSKNHLGGFTKTEALLDFTGKTQLAYTYHSKNTANTEVTVKDRYTYSPQGYLLKHYQQVDGALEELLSDYSYNDLGQVINKKVGNNLQSIDYTYNIRGWLTGINSADINNMGSKLFSYKIKYNTVEGAETPNNDYPGLKVKPKNNGSISEVDWKISGENVLKRYGYSYDGAERLRAGFYQNETNPYLKEYNEIVDYDKNGNITTLKRTANSPSGTAIAIDDLTYTYDGNRLSNVSDSSQNYAGYPSVSGNPIDYDSNGNMTSQKDKGILQMKYNHLNLPSSVIYNRSYIIQEENGVSAKRNYNTQYTYSADGTKLKAEYTYFANRTQMEIKRITEYLGGFQYEDDGLQFLSNEEGYYDYIQKRYVYNYIDHLGNIRVSYARNASGSAEIIDENHYYPFGLRHSPSSLVTNAYRKKYNGKELQESGMLDYGWRQYMPELGRWNGMDQLSESYHFASPYAYVMNNPVMKYDPDGRVSMDFFDSFWQNTPNGTNSFWANDGGGFVSYDGGGGQSNYGGSGLAYSSSVGFDGAFTMGDGTYTLAPVIINARGTASTWNNSDNLGFNSLLMYSKFTGALGQATYDMNSSNMGSYILNSKASQSVASVENFLFLELPASMLGGEVLAIGWRAAGLSRIVCGPLGRISNGLIKICFTEGTLVATENGNKKIEDVKEGDFVWSYNEETGKKELKKVVELSHNTSSSLVKISVNGTEITCTPEHPFYVQGSWIEAKHLTKGMLLTTLDQKNSPIESIKFLDGKVKVYNFEVKDNHNYYVSEKGVLVHNTCWTERLGMFMEYAANIETKSLTSQEATINHLESVFKILDKTRTDDRIIKLVGEGAKNVYPGLNGSKMIFQAGKEGAKNYTEVFLDGGFQIIRDGKVVISKVK</sequence>
<reference evidence="4" key="1">
    <citation type="submission" date="2016-10" db="EMBL/GenBank/DDBJ databases">
        <authorList>
            <person name="Varghese N."/>
            <person name="Submissions S."/>
        </authorList>
    </citation>
    <scope>NUCLEOTIDE SEQUENCE [LARGE SCALE GENOMIC DNA]</scope>
    <source>
        <strain evidence="4">DSM 25575</strain>
    </source>
</reference>
<proteinExistence type="predicted"/>
<dbReference type="InterPro" id="IPR050708">
    <property type="entry name" value="T6SS_VgrG/RHS"/>
</dbReference>
<gene>
    <name evidence="3" type="ORF">SAMN05421594_4714</name>
</gene>
<organism evidence="3 4">
    <name type="scientific">Chryseobacterium oleae</name>
    <dbReference type="NCBI Taxonomy" id="491207"/>
    <lineage>
        <taxon>Bacteria</taxon>
        <taxon>Pseudomonadati</taxon>
        <taxon>Bacteroidota</taxon>
        <taxon>Flavobacteriia</taxon>
        <taxon>Flavobacteriales</taxon>
        <taxon>Weeksellaceae</taxon>
        <taxon>Chryseobacterium group</taxon>
        <taxon>Chryseobacterium</taxon>
    </lineage>
</organism>
<dbReference type="Gene3D" id="2.180.10.10">
    <property type="entry name" value="RHS repeat-associated core"/>
    <property type="match status" value="1"/>
</dbReference>
<protein>
    <submittedName>
        <fullName evidence="3">Intein C-terminal splicing region/intein N-terminal splicing region/RHS repeat-associated core domain-containing protein</fullName>
    </submittedName>
</protein>
<dbReference type="Pfam" id="PF07591">
    <property type="entry name" value="PT-HINT"/>
    <property type="match status" value="1"/>
</dbReference>
<dbReference type="PANTHER" id="PTHR32305:SF15">
    <property type="entry name" value="PROTEIN RHSA-RELATED"/>
    <property type="match status" value="1"/>
</dbReference>
<accession>A0A1I5CYG9</accession>
<feature type="domain" description="Hint" evidence="2">
    <location>
        <begin position="1117"/>
        <end position="1210"/>
    </location>
</feature>
<dbReference type="NCBIfam" id="TIGR01443">
    <property type="entry name" value="intein_Cterm"/>
    <property type="match status" value="1"/>
</dbReference>
<dbReference type="PROSITE" id="PS50818">
    <property type="entry name" value="INTEIN_C_TER"/>
    <property type="match status" value="1"/>
</dbReference>
<dbReference type="Gene3D" id="2.170.16.10">
    <property type="entry name" value="Hedgehog/Intein (Hint) domain"/>
    <property type="match status" value="1"/>
</dbReference>
<dbReference type="InterPro" id="IPR022385">
    <property type="entry name" value="Rhs_assc_core"/>
</dbReference>
<dbReference type="Pfam" id="PF20041">
    <property type="entry name" value="DUF6443"/>
    <property type="match status" value="1"/>
</dbReference>
<dbReference type="SMART" id="SM00306">
    <property type="entry name" value="HintN"/>
    <property type="match status" value="1"/>
</dbReference>
<dbReference type="InterPro" id="IPR045619">
    <property type="entry name" value="DUF6443"/>
</dbReference>
<dbReference type="NCBIfam" id="TIGR01445">
    <property type="entry name" value="intein_Nterm"/>
    <property type="match status" value="1"/>
</dbReference>
<keyword evidence="1" id="KW-0732">Signal</keyword>
<evidence type="ECO:0000313" key="3">
    <source>
        <dbReference type="EMBL" id="SFN92040.1"/>
    </source>
</evidence>
<feature type="signal peptide" evidence="1">
    <location>
        <begin position="1"/>
        <end position="18"/>
    </location>
</feature>
<dbReference type="PROSITE" id="PS50817">
    <property type="entry name" value="INTEIN_N_TER"/>
    <property type="match status" value="1"/>
</dbReference>
<feature type="chain" id="PRO_5011670767" evidence="1">
    <location>
        <begin position="19"/>
        <end position="1353"/>
    </location>
</feature>
<evidence type="ECO:0000259" key="2">
    <source>
        <dbReference type="SMART" id="SM00306"/>
    </source>
</evidence>
<dbReference type="EMBL" id="FOVD01000011">
    <property type="protein sequence ID" value="SFN92040.1"/>
    <property type="molecule type" value="Genomic_DNA"/>
</dbReference>
<name>A0A1I5CYG9_CHROL</name>
<dbReference type="InterPro" id="IPR006141">
    <property type="entry name" value="Intein_N"/>
</dbReference>
<dbReference type="InterPro" id="IPR036844">
    <property type="entry name" value="Hint_dom_sf"/>
</dbReference>
<dbReference type="NCBIfam" id="TIGR03696">
    <property type="entry name" value="Rhs_assc_core"/>
    <property type="match status" value="1"/>
</dbReference>
<dbReference type="PANTHER" id="PTHR32305">
    <property type="match status" value="1"/>
</dbReference>
<dbReference type="OrthoDB" id="2972467at2"/>
<dbReference type="SUPFAM" id="SSF51294">
    <property type="entry name" value="Hedgehog/intein (Hint) domain"/>
    <property type="match status" value="1"/>
</dbReference>
<dbReference type="InterPro" id="IPR003587">
    <property type="entry name" value="Hint_dom_N"/>
</dbReference>
<evidence type="ECO:0000313" key="4">
    <source>
        <dbReference type="Proteomes" id="UP000198769"/>
    </source>
</evidence>